<reference evidence="2 3" key="1">
    <citation type="journal article" date="2018" name="BMC Genomics">
        <title>Genomic evidence for intraspecific hybridization in a clonal and extremely halotolerant yeast.</title>
        <authorList>
            <person name="Gostincar C."/>
            <person name="Stajich J.E."/>
            <person name="Zupancic J."/>
            <person name="Zalar P."/>
            <person name="Gunde-Cimerman N."/>
        </authorList>
    </citation>
    <scope>NUCLEOTIDE SEQUENCE [LARGE SCALE GENOMIC DNA]</scope>
    <source>
        <strain evidence="2 3">EXF-6656</strain>
    </source>
</reference>
<evidence type="ECO:0000313" key="3">
    <source>
        <dbReference type="Proteomes" id="UP000281245"/>
    </source>
</evidence>
<gene>
    <name evidence="2" type="ORF">D0869_12866</name>
</gene>
<organism evidence="2 3">
    <name type="scientific">Hortaea werneckii</name>
    <name type="common">Black yeast</name>
    <name type="synonym">Cladosporium werneckii</name>
    <dbReference type="NCBI Taxonomy" id="91943"/>
    <lineage>
        <taxon>Eukaryota</taxon>
        <taxon>Fungi</taxon>
        <taxon>Dikarya</taxon>
        <taxon>Ascomycota</taxon>
        <taxon>Pezizomycotina</taxon>
        <taxon>Dothideomycetes</taxon>
        <taxon>Dothideomycetidae</taxon>
        <taxon>Mycosphaerellales</taxon>
        <taxon>Teratosphaeriaceae</taxon>
        <taxon>Hortaea</taxon>
    </lineage>
</organism>
<protein>
    <submittedName>
        <fullName evidence="2">Uncharacterized protein</fullName>
    </submittedName>
</protein>
<feature type="region of interest" description="Disordered" evidence="1">
    <location>
        <begin position="42"/>
        <end position="67"/>
    </location>
</feature>
<dbReference type="AlphaFoldDB" id="A0A3M6W6J1"/>
<evidence type="ECO:0000256" key="1">
    <source>
        <dbReference type="SAM" id="MobiDB-lite"/>
    </source>
</evidence>
<feature type="compositionally biased region" description="Basic and acidic residues" evidence="1">
    <location>
        <begin position="177"/>
        <end position="188"/>
    </location>
</feature>
<comment type="caution">
    <text evidence="2">The sequence shown here is derived from an EMBL/GenBank/DDBJ whole genome shotgun (WGS) entry which is preliminary data.</text>
</comment>
<proteinExistence type="predicted"/>
<accession>A0A3M6W6J1</accession>
<dbReference type="EMBL" id="QWIJ01001601">
    <property type="protein sequence ID" value="RMX74172.1"/>
    <property type="molecule type" value="Genomic_DNA"/>
</dbReference>
<dbReference type="Proteomes" id="UP000281245">
    <property type="component" value="Unassembled WGS sequence"/>
</dbReference>
<evidence type="ECO:0000313" key="2">
    <source>
        <dbReference type="EMBL" id="RMX74172.1"/>
    </source>
</evidence>
<dbReference type="OrthoDB" id="3883709at2759"/>
<name>A0A3M6W6J1_HORWE</name>
<sequence length="216" mass="24368">MRDFHLMQHSSRHTTILGEDLHLLPATHWQVDTAPPRSALELAAPKSSPAPHQSRMASASVGSKEAPCTPRKAVSFAAPLPTTPFNQETENDPWEFFPEWQYPSSAMRDDTKSYDEEYRAALLAERNKARTYGSPLPLAKKQELAQLSLRCGPFEAFRTPTRPRRQRPSPQSVPTDEQAHSHQHEERPSPSPMKVDTPSYRKGLRGEQEYTSLAVD</sequence>
<feature type="region of interest" description="Disordered" evidence="1">
    <location>
        <begin position="154"/>
        <end position="216"/>
    </location>
</feature>